<evidence type="ECO:0000313" key="1">
    <source>
        <dbReference type="EMBL" id="KAK8978715.1"/>
    </source>
</evidence>
<dbReference type="EMBL" id="JBBPBN010000110">
    <property type="protein sequence ID" value="KAK8978715.1"/>
    <property type="molecule type" value="Genomic_DNA"/>
</dbReference>
<dbReference type="Proteomes" id="UP001396334">
    <property type="component" value="Unassembled WGS sequence"/>
</dbReference>
<evidence type="ECO:0000313" key="2">
    <source>
        <dbReference type="Proteomes" id="UP001396334"/>
    </source>
</evidence>
<proteinExistence type="predicted"/>
<sequence length="70" mass="8537">MEAERRKSRCPYRDNAPWGARATYLRCRGWALERVNARHQKVWRHRHLGVQKIDTRGPPEVQRHKHLWLN</sequence>
<comment type="caution">
    <text evidence="1">The sequence shown here is derived from an EMBL/GenBank/DDBJ whole genome shotgun (WGS) entry which is preliminary data.</text>
</comment>
<reference evidence="1 2" key="1">
    <citation type="journal article" date="2024" name="G3 (Bethesda)">
        <title>Genome assembly of Hibiscus sabdariffa L. provides insights into metabolisms of medicinal natural products.</title>
        <authorList>
            <person name="Kim T."/>
        </authorList>
    </citation>
    <scope>NUCLEOTIDE SEQUENCE [LARGE SCALE GENOMIC DNA]</scope>
    <source>
        <strain evidence="1">TK-2024</strain>
        <tissue evidence="1">Old leaves</tissue>
    </source>
</reference>
<name>A0ABR2NRA8_9ROSI</name>
<gene>
    <name evidence="1" type="ORF">V6N11_001721</name>
</gene>
<accession>A0ABR2NRA8</accession>
<organism evidence="1 2">
    <name type="scientific">Hibiscus sabdariffa</name>
    <name type="common">roselle</name>
    <dbReference type="NCBI Taxonomy" id="183260"/>
    <lineage>
        <taxon>Eukaryota</taxon>
        <taxon>Viridiplantae</taxon>
        <taxon>Streptophyta</taxon>
        <taxon>Embryophyta</taxon>
        <taxon>Tracheophyta</taxon>
        <taxon>Spermatophyta</taxon>
        <taxon>Magnoliopsida</taxon>
        <taxon>eudicotyledons</taxon>
        <taxon>Gunneridae</taxon>
        <taxon>Pentapetalae</taxon>
        <taxon>rosids</taxon>
        <taxon>malvids</taxon>
        <taxon>Malvales</taxon>
        <taxon>Malvaceae</taxon>
        <taxon>Malvoideae</taxon>
        <taxon>Hibiscus</taxon>
    </lineage>
</organism>
<keyword evidence="2" id="KW-1185">Reference proteome</keyword>
<protein>
    <submittedName>
        <fullName evidence="1">Uncharacterized protein</fullName>
    </submittedName>
</protein>